<gene>
    <name evidence="4" type="primary">rplU</name>
    <name evidence="6" type="ORF">UU50_C0008G0029</name>
</gene>
<keyword evidence="3 4" id="KW-0687">Ribonucleoprotein</keyword>
<dbReference type="Proteomes" id="UP000033930">
    <property type="component" value="Unassembled WGS sequence"/>
</dbReference>
<evidence type="ECO:0000256" key="1">
    <source>
        <dbReference type="ARBA" id="ARBA00008563"/>
    </source>
</evidence>
<dbReference type="NCBIfam" id="TIGR00061">
    <property type="entry name" value="L21"/>
    <property type="match status" value="1"/>
</dbReference>
<dbReference type="GO" id="GO:1990904">
    <property type="term" value="C:ribonucleoprotein complex"/>
    <property type="evidence" value="ECO:0007669"/>
    <property type="project" value="UniProtKB-KW"/>
</dbReference>
<dbReference type="PANTHER" id="PTHR21349">
    <property type="entry name" value="50S RIBOSOMAL PROTEIN L21"/>
    <property type="match status" value="1"/>
</dbReference>
<organism evidence="6 7">
    <name type="scientific">Candidatus Uhrbacteria bacterium GW2011_GWC1_41_20</name>
    <dbReference type="NCBI Taxonomy" id="1618983"/>
    <lineage>
        <taxon>Bacteria</taxon>
        <taxon>Candidatus Uhriibacteriota</taxon>
    </lineage>
</organism>
<dbReference type="PATRIC" id="fig|1618983.3.peg.427"/>
<dbReference type="GO" id="GO:0003735">
    <property type="term" value="F:structural constituent of ribosome"/>
    <property type="evidence" value="ECO:0007669"/>
    <property type="project" value="InterPro"/>
</dbReference>
<dbReference type="EMBL" id="LCAW01000008">
    <property type="protein sequence ID" value="KKR99273.1"/>
    <property type="molecule type" value="Genomic_DNA"/>
</dbReference>
<proteinExistence type="inferred from homology"/>
<dbReference type="GO" id="GO:0019843">
    <property type="term" value="F:rRNA binding"/>
    <property type="evidence" value="ECO:0007669"/>
    <property type="project" value="UniProtKB-UniRule"/>
</dbReference>
<dbReference type="PANTHER" id="PTHR21349:SF0">
    <property type="entry name" value="LARGE RIBOSOMAL SUBUNIT PROTEIN BL21M"/>
    <property type="match status" value="1"/>
</dbReference>
<sequence length="125" mass="13730">MFPASKRIDYVDGPSTATNKSMFAIIQTGGKQYLVQEGQELKVEKLEKSDGESIELEALLVSDDEGANTKIGAPTVAGAKVTATVMETGKGKKVMVVKYKPKSRYRRKNGHRQPFTKIKIEKIVA</sequence>
<comment type="subunit">
    <text evidence="4">Part of the 50S ribosomal subunit. Contacts protein L20.</text>
</comment>
<evidence type="ECO:0000256" key="4">
    <source>
        <dbReference type="HAMAP-Rule" id="MF_01363"/>
    </source>
</evidence>
<evidence type="ECO:0000256" key="5">
    <source>
        <dbReference type="RuleBase" id="RU000562"/>
    </source>
</evidence>
<keyword evidence="4 5" id="KW-0694">RNA-binding</keyword>
<comment type="similarity">
    <text evidence="1 4 5">Belongs to the bacterial ribosomal protein bL21 family.</text>
</comment>
<dbReference type="HAMAP" id="MF_01363">
    <property type="entry name" value="Ribosomal_bL21"/>
    <property type="match status" value="1"/>
</dbReference>
<name>A0A0G0VEJ2_9BACT</name>
<comment type="function">
    <text evidence="4 5">This protein binds to 23S rRNA in the presence of protein L20.</text>
</comment>
<comment type="caution">
    <text evidence="6">The sequence shown here is derived from an EMBL/GenBank/DDBJ whole genome shotgun (WGS) entry which is preliminary data.</text>
</comment>
<dbReference type="SUPFAM" id="SSF141091">
    <property type="entry name" value="L21p-like"/>
    <property type="match status" value="1"/>
</dbReference>
<dbReference type="InterPro" id="IPR028909">
    <property type="entry name" value="bL21-like"/>
</dbReference>
<dbReference type="InterPro" id="IPR036164">
    <property type="entry name" value="bL21-like_sf"/>
</dbReference>
<dbReference type="GO" id="GO:0005737">
    <property type="term" value="C:cytoplasm"/>
    <property type="evidence" value="ECO:0007669"/>
    <property type="project" value="UniProtKB-ARBA"/>
</dbReference>
<accession>A0A0G0VEJ2</accession>
<dbReference type="GO" id="GO:0006412">
    <property type="term" value="P:translation"/>
    <property type="evidence" value="ECO:0007669"/>
    <property type="project" value="UniProtKB-UniRule"/>
</dbReference>
<evidence type="ECO:0000256" key="3">
    <source>
        <dbReference type="ARBA" id="ARBA00023274"/>
    </source>
</evidence>
<dbReference type="Pfam" id="PF00829">
    <property type="entry name" value="Ribosomal_L21p"/>
    <property type="match status" value="1"/>
</dbReference>
<keyword evidence="2 4" id="KW-0689">Ribosomal protein</keyword>
<evidence type="ECO:0000313" key="6">
    <source>
        <dbReference type="EMBL" id="KKR99273.1"/>
    </source>
</evidence>
<dbReference type="GO" id="GO:0005840">
    <property type="term" value="C:ribosome"/>
    <property type="evidence" value="ECO:0007669"/>
    <property type="project" value="UniProtKB-KW"/>
</dbReference>
<evidence type="ECO:0000256" key="2">
    <source>
        <dbReference type="ARBA" id="ARBA00022980"/>
    </source>
</evidence>
<dbReference type="AlphaFoldDB" id="A0A0G0VEJ2"/>
<dbReference type="InterPro" id="IPR001787">
    <property type="entry name" value="Ribosomal_bL21"/>
</dbReference>
<protein>
    <recommendedName>
        <fullName evidence="4">Large ribosomal subunit protein bL21</fullName>
    </recommendedName>
</protein>
<reference evidence="6 7" key="1">
    <citation type="journal article" date="2015" name="Nature">
        <title>rRNA introns, odd ribosomes, and small enigmatic genomes across a large radiation of phyla.</title>
        <authorList>
            <person name="Brown C.T."/>
            <person name="Hug L.A."/>
            <person name="Thomas B.C."/>
            <person name="Sharon I."/>
            <person name="Castelle C.J."/>
            <person name="Singh A."/>
            <person name="Wilkins M.J."/>
            <person name="Williams K.H."/>
            <person name="Banfield J.F."/>
        </authorList>
    </citation>
    <scope>NUCLEOTIDE SEQUENCE [LARGE SCALE GENOMIC DNA]</scope>
</reference>
<keyword evidence="4 5" id="KW-0699">rRNA-binding</keyword>
<evidence type="ECO:0000313" key="7">
    <source>
        <dbReference type="Proteomes" id="UP000033930"/>
    </source>
</evidence>